<evidence type="ECO:0000313" key="1">
    <source>
        <dbReference type="EMBL" id="KIH60360.1"/>
    </source>
</evidence>
<dbReference type="AlphaFoldDB" id="A0A0C2GGT2"/>
<organism evidence="1 2">
    <name type="scientific">Ancylostoma duodenale</name>
    <dbReference type="NCBI Taxonomy" id="51022"/>
    <lineage>
        <taxon>Eukaryota</taxon>
        <taxon>Metazoa</taxon>
        <taxon>Ecdysozoa</taxon>
        <taxon>Nematoda</taxon>
        <taxon>Chromadorea</taxon>
        <taxon>Rhabditida</taxon>
        <taxon>Rhabditina</taxon>
        <taxon>Rhabditomorpha</taxon>
        <taxon>Strongyloidea</taxon>
        <taxon>Ancylostomatidae</taxon>
        <taxon>Ancylostomatinae</taxon>
        <taxon>Ancylostoma</taxon>
    </lineage>
</organism>
<protein>
    <recommendedName>
        <fullName evidence="3">DDE Tnp4 domain-containing protein</fullName>
    </recommendedName>
</protein>
<dbReference type="Proteomes" id="UP000054047">
    <property type="component" value="Unassembled WGS sequence"/>
</dbReference>
<dbReference type="EMBL" id="KN731031">
    <property type="protein sequence ID" value="KIH60360.1"/>
    <property type="molecule type" value="Genomic_DNA"/>
</dbReference>
<evidence type="ECO:0008006" key="3">
    <source>
        <dbReference type="Google" id="ProtNLM"/>
    </source>
</evidence>
<proteinExistence type="predicted"/>
<gene>
    <name evidence="1" type="ORF">ANCDUO_09392</name>
</gene>
<name>A0A0C2GGT2_9BILA</name>
<accession>A0A0C2GGT2</accession>
<reference evidence="1 2" key="1">
    <citation type="submission" date="2013-12" db="EMBL/GenBank/DDBJ databases">
        <title>Draft genome of the parsitic nematode Ancylostoma duodenale.</title>
        <authorList>
            <person name="Mitreva M."/>
        </authorList>
    </citation>
    <scope>NUCLEOTIDE SEQUENCE [LARGE SCALE GENOMIC DNA]</scope>
    <source>
        <strain evidence="1 2">Zhejiang</strain>
    </source>
</reference>
<sequence>MFEECASKTQSLYDHQRAVAFLDGKHARIEKTAHSGSLCRNYKQLYSIILPAMCDVDYRIIAYHIGASGRAGDAGVFRSTSIEVGIAMLNK</sequence>
<keyword evidence="2" id="KW-1185">Reference proteome</keyword>
<dbReference type="OrthoDB" id="5863356at2759"/>
<evidence type="ECO:0000313" key="2">
    <source>
        <dbReference type="Proteomes" id="UP000054047"/>
    </source>
</evidence>